<dbReference type="InterPro" id="IPR004299">
    <property type="entry name" value="MBOAT_fam"/>
</dbReference>
<dbReference type="PANTHER" id="PTHR13285">
    <property type="entry name" value="ACYLTRANSFERASE"/>
    <property type="match status" value="1"/>
</dbReference>
<feature type="transmembrane region" description="Helical" evidence="10">
    <location>
        <begin position="50"/>
        <end position="70"/>
    </location>
</feature>
<evidence type="ECO:0000256" key="6">
    <source>
        <dbReference type="ARBA" id="ARBA00022989"/>
    </source>
</evidence>
<evidence type="ECO:0000313" key="11">
    <source>
        <dbReference type="EMBL" id="SEH39024.1"/>
    </source>
</evidence>
<keyword evidence="3 9" id="KW-1003">Cell membrane</keyword>
<name>A0A1H6HXI1_9ACTN</name>
<dbReference type="NCBIfam" id="TIGR04091">
    <property type="entry name" value="LTA_dltB"/>
    <property type="match status" value="1"/>
</dbReference>
<feature type="transmembrane region" description="Helical" evidence="10">
    <location>
        <begin position="9"/>
        <end position="30"/>
    </location>
</feature>
<keyword evidence="4 9" id="KW-0808">Transferase</keyword>
<evidence type="ECO:0000256" key="7">
    <source>
        <dbReference type="ARBA" id="ARBA00023136"/>
    </source>
</evidence>
<comment type="subcellular location">
    <subcellularLocation>
        <location evidence="1">Cell membrane</location>
        <topology evidence="1">Multi-pass membrane protein</topology>
    </subcellularLocation>
</comment>
<evidence type="ECO:0000256" key="3">
    <source>
        <dbReference type="ARBA" id="ARBA00022475"/>
    </source>
</evidence>
<proteinExistence type="inferred from homology"/>
<dbReference type="RefSeq" id="WP_078686509.1">
    <property type="nucleotide sequence ID" value="NZ_FNWT01000001.1"/>
</dbReference>
<dbReference type="PIRSF" id="PIRSF500216">
    <property type="entry name" value="DltB"/>
    <property type="match status" value="1"/>
</dbReference>
<evidence type="ECO:0000256" key="8">
    <source>
        <dbReference type="ARBA" id="ARBA00023315"/>
    </source>
</evidence>
<comment type="similarity">
    <text evidence="2 9">Belongs to the membrane-bound acyltransferase family.</text>
</comment>
<dbReference type="EMBL" id="FNWT01000001">
    <property type="protein sequence ID" value="SEH39024.1"/>
    <property type="molecule type" value="Genomic_DNA"/>
</dbReference>
<comment type="caution">
    <text evidence="11">The sequence shown here is derived from an EMBL/GenBank/DDBJ whole genome shotgun (WGS) entry which is preliminary data.</text>
</comment>
<evidence type="ECO:0000256" key="2">
    <source>
        <dbReference type="ARBA" id="ARBA00010323"/>
    </source>
</evidence>
<dbReference type="Proteomes" id="UP000199135">
    <property type="component" value="Unassembled WGS sequence"/>
</dbReference>
<keyword evidence="6 10" id="KW-1133">Transmembrane helix</keyword>
<dbReference type="InterPro" id="IPR024024">
    <property type="entry name" value="DltB"/>
</dbReference>
<evidence type="ECO:0000256" key="1">
    <source>
        <dbReference type="ARBA" id="ARBA00004651"/>
    </source>
</evidence>
<feature type="transmembrane region" description="Helical" evidence="10">
    <location>
        <begin position="224"/>
        <end position="248"/>
    </location>
</feature>
<feature type="transmembrane region" description="Helical" evidence="10">
    <location>
        <begin position="174"/>
        <end position="195"/>
    </location>
</feature>
<evidence type="ECO:0000256" key="9">
    <source>
        <dbReference type="PIRNR" id="PIRNR016636"/>
    </source>
</evidence>
<dbReference type="PANTHER" id="PTHR13285:SF23">
    <property type="entry name" value="TEICHOIC ACID D-ALANYLTRANSFERASE"/>
    <property type="match status" value="1"/>
</dbReference>
<gene>
    <name evidence="11" type="ORF">SAMN05216447_101287</name>
</gene>
<evidence type="ECO:0000313" key="12">
    <source>
        <dbReference type="Proteomes" id="UP000199135"/>
    </source>
</evidence>
<evidence type="ECO:0000256" key="5">
    <source>
        <dbReference type="ARBA" id="ARBA00022692"/>
    </source>
</evidence>
<reference evidence="11 12" key="1">
    <citation type="submission" date="2016-10" db="EMBL/GenBank/DDBJ databases">
        <authorList>
            <person name="Varghese N."/>
            <person name="Submissions S."/>
        </authorList>
    </citation>
    <scope>NUCLEOTIDE SEQUENCE [LARGE SCALE GENOMIC DNA]</scope>
    <source>
        <strain evidence="11 12">WCP15</strain>
    </source>
</reference>
<evidence type="ECO:0000256" key="10">
    <source>
        <dbReference type="SAM" id="Phobius"/>
    </source>
</evidence>
<keyword evidence="5 10" id="KW-0812">Transmembrane</keyword>
<keyword evidence="7 9" id="KW-0472">Membrane</keyword>
<dbReference type="PIRSF" id="PIRSF016636">
    <property type="entry name" value="AlgI_DltB"/>
    <property type="match status" value="1"/>
</dbReference>
<feature type="transmembrane region" description="Helical" evidence="10">
    <location>
        <begin position="354"/>
        <end position="375"/>
    </location>
</feature>
<feature type="transmembrane region" description="Helical" evidence="10">
    <location>
        <begin position="324"/>
        <end position="342"/>
    </location>
</feature>
<dbReference type="InterPro" id="IPR051085">
    <property type="entry name" value="MB_O-acyltransferase"/>
</dbReference>
<evidence type="ECO:0000256" key="4">
    <source>
        <dbReference type="ARBA" id="ARBA00022679"/>
    </source>
</evidence>
<accession>A0A1H6HXI1</accession>
<organism evidence="11 12">
    <name type="scientific">Parafannyhessea umbonata</name>
    <dbReference type="NCBI Taxonomy" id="604330"/>
    <lineage>
        <taxon>Bacteria</taxon>
        <taxon>Bacillati</taxon>
        <taxon>Actinomycetota</taxon>
        <taxon>Coriobacteriia</taxon>
        <taxon>Coriobacteriales</taxon>
        <taxon>Atopobiaceae</taxon>
        <taxon>Parafannyhessea</taxon>
    </lineage>
</organism>
<dbReference type="InterPro" id="IPR024194">
    <property type="entry name" value="Ac/AlaTfrase_AlgI/DltB"/>
</dbReference>
<keyword evidence="12" id="KW-1185">Reference proteome</keyword>
<sequence>MTLFSDPSFFILLSGIIAGAAALGLTGHSLKRYGLVTSLLMLGLAFFPTPVQGLAAALHVAIALVALRVLLRDPKGKARFRLCLAAVLAPLVIYKVGAVFGQNLLGFLGISYLTFRAAQMLIEAHDGIIREASQLDTLYFLVFFPTFTSGPIDRSRRFQEDLDRPIERSEYAEMLAKGILLIMGGMVYKIVFAAVCNRYNVAEAWDATNFWFSLLIQVKNCYAYGLYLFFDFAGYSMMAIGTSLCLGIRTPRNFRAPFLATSISDFWKRWHITLSEWLRDFVFMRLLRGLMRRKTFKSRLTTSQVALICNMTLMGAWHGLTPDYLLYGLYHGLLLAANTAWEKGAFHKRHRHQTWYRVCSWFVTMQLVFFGFALFSGQLSKLVKGA</sequence>
<keyword evidence="8 9" id="KW-0012">Acyltransferase</keyword>
<dbReference type="Pfam" id="PF03062">
    <property type="entry name" value="MBOAT"/>
    <property type="match status" value="1"/>
</dbReference>
<protein>
    <submittedName>
        <fullName evidence="11">Membrane protein involved in D-alanine export</fullName>
    </submittedName>
</protein>
<feature type="transmembrane region" description="Helical" evidence="10">
    <location>
        <begin position="82"/>
        <end position="115"/>
    </location>
</feature>